<feature type="region of interest" description="Disordered" evidence="1">
    <location>
        <begin position="185"/>
        <end position="234"/>
    </location>
</feature>
<feature type="compositionally biased region" description="Polar residues" evidence="1">
    <location>
        <begin position="56"/>
        <end position="77"/>
    </location>
</feature>
<evidence type="ECO:0000259" key="3">
    <source>
        <dbReference type="PROSITE" id="PS50800"/>
    </source>
</evidence>
<evidence type="ECO:0000256" key="2">
    <source>
        <dbReference type="SAM" id="Phobius"/>
    </source>
</evidence>
<dbReference type="PROSITE" id="PS50800">
    <property type="entry name" value="SAP"/>
    <property type="match status" value="1"/>
</dbReference>
<dbReference type="Pfam" id="PF02037">
    <property type="entry name" value="SAP"/>
    <property type="match status" value="1"/>
</dbReference>
<dbReference type="AlphaFoldDB" id="A0A6A6RM97"/>
<reference evidence="4" key="1">
    <citation type="journal article" date="2020" name="Stud. Mycol.">
        <title>101 Dothideomycetes genomes: a test case for predicting lifestyles and emergence of pathogens.</title>
        <authorList>
            <person name="Haridas S."/>
            <person name="Albert R."/>
            <person name="Binder M."/>
            <person name="Bloem J."/>
            <person name="Labutti K."/>
            <person name="Salamov A."/>
            <person name="Andreopoulos B."/>
            <person name="Baker S."/>
            <person name="Barry K."/>
            <person name="Bills G."/>
            <person name="Bluhm B."/>
            <person name="Cannon C."/>
            <person name="Castanera R."/>
            <person name="Culley D."/>
            <person name="Daum C."/>
            <person name="Ezra D."/>
            <person name="Gonzalez J."/>
            <person name="Henrissat B."/>
            <person name="Kuo A."/>
            <person name="Liang C."/>
            <person name="Lipzen A."/>
            <person name="Lutzoni F."/>
            <person name="Magnuson J."/>
            <person name="Mondo S."/>
            <person name="Nolan M."/>
            <person name="Ohm R."/>
            <person name="Pangilinan J."/>
            <person name="Park H.-J."/>
            <person name="Ramirez L."/>
            <person name="Alfaro M."/>
            <person name="Sun H."/>
            <person name="Tritt A."/>
            <person name="Yoshinaga Y."/>
            <person name="Zwiers L.-H."/>
            <person name="Turgeon B."/>
            <person name="Goodwin S."/>
            <person name="Spatafora J."/>
            <person name="Crous P."/>
            <person name="Grigoriev I."/>
        </authorList>
    </citation>
    <scope>NUCLEOTIDE SEQUENCE</scope>
    <source>
        <strain evidence="4">CBS 473.64</strain>
    </source>
</reference>
<dbReference type="Gene3D" id="1.10.720.30">
    <property type="entry name" value="SAP domain"/>
    <property type="match status" value="1"/>
</dbReference>
<dbReference type="InterPro" id="IPR036361">
    <property type="entry name" value="SAP_dom_sf"/>
</dbReference>
<keyword evidence="2" id="KW-0812">Transmembrane</keyword>
<keyword evidence="2" id="KW-0472">Membrane</keyword>
<evidence type="ECO:0000313" key="5">
    <source>
        <dbReference type="Proteomes" id="UP000799753"/>
    </source>
</evidence>
<dbReference type="Proteomes" id="UP000799753">
    <property type="component" value="Unassembled WGS sequence"/>
</dbReference>
<feature type="domain" description="SAP" evidence="3">
    <location>
        <begin position="6"/>
        <end position="40"/>
    </location>
</feature>
<dbReference type="InterPro" id="IPR003034">
    <property type="entry name" value="SAP_dom"/>
</dbReference>
<evidence type="ECO:0000256" key="1">
    <source>
        <dbReference type="SAM" id="MobiDB-lite"/>
    </source>
</evidence>
<dbReference type="EMBL" id="MU006805">
    <property type="protein sequence ID" value="KAF2635651.1"/>
    <property type="molecule type" value="Genomic_DNA"/>
</dbReference>
<organism evidence="4 5">
    <name type="scientific">Massarina eburnea CBS 473.64</name>
    <dbReference type="NCBI Taxonomy" id="1395130"/>
    <lineage>
        <taxon>Eukaryota</taxon>
        <taxon>Fungi</taxon>
        <taxon>Dikarya</taxon>
        <taxon>Ascomycota</taxon>
        <taxon>Pezizomycotina</taxon>
        <taxon>Dothideomycetes</taxon>
        <taxon>Pleosporomycetidae</taxon>
        <taxon>Pleosporales</taxon>
        <taxon>Massarineae</taxon>
        <taxon>Massarinaceae</taxon>
        <taxon>Massarina</taxon>
    </lineage>
</organism>
<proteinExistence type="predicted"/>
<feature type="region of interest" description="Disordered" evidence="1">
    <location>
        <begin position="148"/>
        <end position="172"/>
    </location>
</feature>
<evidence type="ECO:0000313" key="4">
    <source>
        <dbReference type="EMBL" id="KAF2635651.1"/>
    </source>
</evidence>
<dbReference type="SUPFAM" id="SSF68906">
    <property type="entry name" value="SAP domain"/>
    <property type="match status" value="1"/>
</dbReference>
<keyword evidence="5" id="KW-1185">Reference proteome</keyword>
<dbReference type="OrthoDB" id="3793746at2759"/>
<name>A0A6A6RM97_9PLEO</name>
<gene>
    <name evidence="4" type="ORF">P280DRAFT_192560</name>
</gene>
<accession>A0A6A6RM97</accession>
<feature type="region of interest" description="Disordered" evidence="1">
    <location>
        <begin position="42"/>
        <end position="136"/>
    </location>
</feature>
<protein>
    <recommendedName>
        <fullName evidence="3">SAP domain-containing protein</fullName>
    </recommendedName>
</protein>
<keyword evidence="2" id="KW-1133">Transmembrane helix</keyword>
<sequence>MAPPTYSKKKMPELEDLLIARGLPTGGTKIQMVSRLVTQDHANELERKATEAGVQAASTQARATGDENQQPPQNSAAPASKTARRRPGKAPRNADLNRGEAQDAGKTLRGQAGGLGPRRRNNAAAVKAKREDGSHVLRELSHEARESYVKSLASGSNTANRDGGVVNGSEGKGAYPEIMVKMTPAPRKSMCSMQRTTRQADANGPENQNENEAPPTHGEKGENSSNARTGPTPRHGDSGYDVIFSPTASMCFYLVLIILALALFALVIILVYGTETAWRGHLYFQRVLEQRALARLAERALEAVERVREAVQG</sequence>
<feature type="transmembrane region" description="Helical" evidence="2">
    <location>
        <begin position="252"/>
        <end position="272"/>
    </location>
</feature>
<feature type="compositionally biased region" description="Polar residues" evidence="1">
    <location>
        <begin position="191"/>
        <end position="211"/>
    </location>
</feature>